<proteinExistence type="predicted"/>
<dbReference type="AlphaFoldDB" id="N1QHI1"/>
<keyword evidence="3" id="KW-1185">Reference proteome</keyword>
<dbReference type="HOGENOM" id="CLU_052209_1_0_1"/>
<reference evidence="2 3" key="1">
    <citation type="journal article" date="2012" name="PLoS Pathog.">
        <title>Diverse lifestyles and strategies of plant pathogenesis encoded in the genomes of eighteen Dothideomycetes fungi.</title>
        <authorList>
            <person name="Ohm R.A."/>
            <person name="Feau N."/>
            <person name="Henrissat B."/>
            <person name="Schoch C.L."/>
            <person name="Horwitz B.A."/>
            <person name="Barry K.W."/>
            <person name="Condon B.J."/>
            <person name="Copeland A.C."/>
            <person name="Dhillon B."/>
            <person name="Glaser F."/>
            <person name="Hesse C.N."/>
            <person name="Kosti I."/>
            <person name="LaButti K."/>
            <person name="Lindquist E.A."/>
            <person name="Lucas S."/>
            <person name="Salamov A.A."/>
            <person name="Bradshaw R.E."/>
            <person name="Ciuffetti L."/>
            <person name="Hamelin R.C."/>
            <person name="Kema G.H.J."/>
            <person name="Lawrence C."/>
            <person name="Scott J.A."/>
            <person name="Spatafora J.W."/>
            <person name="Turgeon B.G."/>
            <person name="de Wit P.J.G.M."/>
            <person name="Zhong S."/>
            <person name="Goodwin S.B."/>
            <person name="Grigoriev I.V."/>
        </authorList>
    </citation>
    <scope>NUCLEOTIDE SEQUENCE [LARGE SCALE GENOMIC DNA]</scope>
    <source>
        <strain evidence="2 3">SO2202</strain>
    </source>
</reference>
<feature type="compositionally biased region" description="Polar residues" evidence="1">
    <location>
        <begin position="304"/>
        <end position="313"/>
    </location>
</feature>
<sequence>MHRLPRALTLRHQQQQQLAESVWRHATTTASRRCASRLPRSRPVSQIAHMRSGESVRFQAVRFKKPGFGKRQLITIALYGGTFYVYWRMISKYLGIEIEELEELDDGADEEGGEEVEEDDDGYAHPDSTFIPLTWPTKLPRTFYRGSDPEWQEFIKVAKDQPRHTRIQNELVQLVYRESIKHPGVARQLGKDTKVGKWWLDISFPDGPPQEYERSGIEISDTYIAWSQQRMSPENHFRMVRALWPKAAFDSLYATGRVLAGINYRRMKQALGWEGKDPFSPEERMRLAIETHNKRHHPNESSRKQVGQGQLEPNASPDAVSGSGVIDPAKSTSDEEKKLRSWMVDVPMPSGDQNSLDVPIAMIVMQNTLRKQWNPKNMEPPRGTFVVHGMVEVRGQRGRMKFDVRSCYDPKAGKFTSVNANVRSFKLVKQAPRGGP</sequence>
<dbReference type="OrthoDB" id="5316527at2759"/>
<dbReference type="STRING" id="692275.N1QHI1"/>
<name>N1QHI1_SPHMS</name>
<dbReference type="OMA" id="TAFHLWS"/>
<feature type="region of interest" description="Disordered" evidence="1">
    <location>
        <begin position="292"/>
        <end position="338"/>
    </location>
</feature>
<dbReference type="GeneID" id="27903455"/>
<accession>N1QHI1</accession>
<evidence type="ECO:0000313" key="2">
    <source>
        <dbReference type="EMBL" id="EMF10613.1"/>
    </source>
</evidence>
<dbReference type="EMBL" id="KB456267">
    <property type="protein sequence ID" value="EMF10613.1"/>
    <property type="molecule type" value="Genomic_DNA"/>
</dbReference>
<protein>
    <submittedName>
        <fullName evidence="2">Uncharacterized protein</fullName>
    </submittedName>
</protein>
<dbReference type="RefSeq" id="XP_016758734.1">
    <property type="nucleotide sequence ID" value="XM_016906318.1"/>
</dbReference>
<dbReference type="eggNOG" id="ENOG502S3UT">
    <property type="taxonomic scope" value="Eukaryota"/>
</dbReference>
<dbReference type="Proteomes" id="UP000016931">
    <property type="component" value="Unassembled WGS sequence"/>
</dbReference>
<evidence type="ECO:0000313" key="3">
    <source>
        <dbReference type="Proteomes" id="UP000016931"/>
    </source>
</evidence>
<evidence type="ECO:0000256" key="1">
    <source>
        <dbReference type="SAM" id="MobiDB-lite"/>
    </source>
</evidence>
<gene>
    <name evidence="2" type="ORF">SEPMUDRAFT_150658</name>
</gene>
<organism evidence="2 3">
    <name type="scientific">Sphaerulina musiva (strain SO2202)</name>
    <name type="common">Poplar stem canker fungus</name>
    <name type="synonym">Septoria musiva</name>
    <dbReference type="NCBI Taxonomy" id="692275"/>
    <lineage>
        <taxon>Eukaryota</taxon>
        <taxon>Fungi</taxon>
        <taxon>Dikarya</taxon>
        <taxon>Ascomycota</taxon>
        <taxon>Pezizomycotina</taxon>
        <taxon>Dothideomycetes</taxon>
        <taxon>Dothideomycetidae</taxon>
        <taxon>Mycosphaerellales</taxon>
        <taxon>Mycosphaerellaceae</taxon>
        <taxon>Sphaerulina</taxon>
    </lineage>
</organism>
<feature type="compositionally biased region" description="Basic and acidic residues" evidence="1">
    <location>
        <begin position="292"/>
        <end position="303"/>
    </location>
</feature>